<name>A0AAP0LBK4_9MAGN</name>
<feature type="signal peptide" evidence="1">
    <location>
        <begin position="1"/>
        <end position="27"/>
    </location>
</feature>
<keyword evidence="3" id="KW-1185">Reference proteome</keyword>
<reference evidence="2 3" key="1">
    <citation type="submission" date="2024-01" db="EMBL/GenBank/DDBJ databases">
        <title>Genome assemblies of Stephania.</title>
        <authorList>
            <person name="Yang L."/>
        </authorList>
    </citation>
    <scope>NUCLEOTIDE SEQUENCE [LARGE SCALE GENOMIC DNA]</scope>
    <source>
        <strain evidence="2">JXDWG</strain>
        <tissue evidence="2">Leaf</tissue>
    </source>
</reference>
<gene>
    <name evidence="2" type="ORF">Scep_002518</name>
</gene>
<dbReference type="EMBL" id="JBBNAG010000001">
    <property type="protein sequence ID" value="KAK9167327.1"/>
    <property type="molecule type" value="Genomic_DNA"/>
</dbReference>
<organism evidence="2 3">
    <name type="scientific">Stephania cephalantha</name>
    <dbReference type="NCBI Taxonomy" id="152367"/>
    <lineage>
        <taxon>Eukaryota</taxon>
        <taxon>Viridiplantae</taxon>
        <taxon>Streptophyta</taxon>
        <taxon>Embryophyta</taxon>
        <taxon>Tracheophyta</taxon>
        <taxon>Spermatophyta</taxon>
        <taxon>Magnoliopsida</taxon>
        <taxon>Ranunculales</taxon>
        <taxon>Menispermaceae</taxon>
        <taxon>Menispermoideae</taxon>
        <taxon>Cissampelideae</taxon>
        <taxon>Stephania</taxon>
    </lineage>
</organism>
<keyword evidence="1" id="KW-0732">Signal</keyword>
<feature type="chain" id="PRO_5042817411" evidence="1">
    <location>
        <begin position="28"/>
        <end position="246"/>
    </location>
</feature>
<accession>A0AAP0LBK4</accession>
<dbReference type="AlphaFoldDB" id="A0AAP0LBK4"/>
<evidence type="ECO:0000313" key="3">
    <source>
        <dbReference type="Proteomes" id="UP001419268"/>
    </source>
</evidence>
<protein>
    <submittedName>
        <fullName evidence="2">Uncharacterized protein</fullName>
    </submittedName>
</protein>
<comment type="caution">
    <text evidence="2">The sequence shown here is derived from an EMBL/GenBank/DDBJ whole genome shotgun (WGS) entry which is preliminary data.</text>
</comment>
<evidence type="ECO:0000256" key="1">
    <source>
        <dbReference type="SAM" id="SignalP"/>
    </source>
</evidence>
<dbReference type="Proteomes" id="UP001419268">
    <property type="component" value="Unassembled WGS sequence"/>
</dbReference>
<sequence>MASYFKPSFLFLVGLLLTALLLNASEALANHASEKEQTRNRAIFDGEGIAAGHGHGRKLLQVKYLSDEAEIKVAQFTSNIFGVGGSKVKDFFNNAGNQIANAATTAWNVLTVSLFRLSFLESLKLLSSLSAFSLSRSPHGRALTLYLLVSLSTLTSHLSPLWPLSLDRRSFLYISRESRIRATNSSISGLTRSGAPTCLGMLETKLEERSRFCDSHGGCALADPHDRALRNLSDKPYEKRKNAAQK</sequence>
<evidence type="ECO:0000313" key="2">
    <source>
        <dbReference type="EMBL" id="KAK9167327.1"/>
    </source>
</evidence>
<proteinExistence type="predicted"/>